<feature type="non-terminal residue" evidence="2">
    <location>
        <position position="246"/>
    </location>
</feature>
<name>A0A382QG37_9ZZZZ</name>
<dbReference type="Pfam" id="PF02811">
    <property type="entry name" value="PHP"/>
    <property type="match status" value="1"/>
</dbReference>
<gene>
    <name evidence="2" type="ORF">METZ01_LOCUS337358</name>
</gene>
<protein>
    <recommendedName>
        <fullName evidence="1">Polymerase/histidinol phosphatase N-terminal domain-containing protein</fullName>
    </recommendedName>
</protein>
<dbReference type="SUPFAM" id="SSF89550">
    <property type="entry name" value="PHP domain-like"/>
    <property type="match status" value="1"/>
</dbReference>
<dbReference type="InterPro" id="IPR004013">
    <property type="entry name" value="PHP_dom"/>
</dbReference>
<sequence>MTNTNIDNRFTHLHVHTEYSMLDGISRIPDLVTQTKELGMDSLAITDHGSMYGVVDFYQACKEASVKPIIGCEVYVAKGSRFDKSANERSPHHLVLLARDNAGYRNLMELVTRAHVDGFHYRPRIDRELLEKNAKGLVALSACPSAEVPRLINDGNIDEAKRVAGWFKEVFGDGYFLELQRHEHVPHLPELNQALVTMGRELDIPLVVTNDSHYVRQAESPLQDIYICIQTNTTVQDEKRLRMEDD</sequence>
<dbReference type="SMART" id="SM00481">
    <property type="entry name" value="POLIIIAc"/>
    <property type="match status" value="1"/>
</dbReference>
<organism evidence="2">
    <name type="scientific">marine metagenome</name>
    <dbReference type="NCBI Taxonomy" id="408172"/>
    <lineage>
        <taxon>unclassified sequences</taxon>
        <taxon>metagenomes</taxon>
        <taxon>ecological metagenomes</taxon>
    </lineage>
</organism>
<dbReference type="InterPro" id="IPR016195">
    <property type="entry name" value="Pol/histidinol_Pase-like"/>
</dbReference>
<feature type="domain" description="Polymerase/histidinol phosphatase N-terminal" evidence="1">
    <location>
        <begin position="11"/>
        <end position="78"/>
    </location>
</feature>
<dbReference type="InterPro" id="IPR004805">
    <property type="entry name" value="DnaE2/DnaE/PolC"/>
</dbReference>
<dbReference type="GO" id="GO:0006260">
    <property type="term" value="P:DNA replication"/>
    <property type="evidence" value="ECO:0007669"/>
    <property type="project" value="InterPro"/>
</dbReference>
<dbReference type="Gene3D" id="3.20.20.140">
    <property type="entry name" value="Metal-dependent hydrolases"/>
    <property type="match status" value="1"/>
</dbReference>
<proteinExistence type="predicted"/>
<dbReference type="InterPro" id="IPR003141">
    <property type="entry name" value="Pol/His_phosphatase_N"/>
</dbReference>
<dbReference type="PANTHER" id="PTHR32294">
    <property type="entry name" value="DNA POLYMERASE III SUBUNIT ALPHA"/>
    <property type="match status" value="1"/>
</dbReference>
<accession>A0A382QG37</accession>
<evidence type="ECO:0000313" key="2">
    <source>
        <dbReference type="EMBL" id="SVC84504.1"/>
    </source>
</evidence>
<reference evidence="2" key="1">
    <citation type="submission" date="2018-05" db="EMBL/GenBank/DDBJ databases">
        <authorList>
            <person name="Lanie J.A."/>
            <person name="Ng W.-L."/>
            <person name="Kazmierczak K.M."/>
            <person name="Andrzejewski T.M."/>
            <person name="Davidsen T.M."/>
            <person name="Wayne K.J."/>
            <person name="Tettelin H."/>
            <person name="Glass J.I."/>
            <person name="Rusch D."/>
            <person name="Podicherti R."/>
            <person name="Tsui H.-C.T."/>
            <person name="Winkler M.E."/>
        </authorList>
    </citation>
    <scope>NUCLEOTIDE SEQUENCE</scope>
</reference>
<evidence type="ECO:0000259" key="1">
    <source>
        <dbReference type="SMART" id="SM00481"/>
    </source>
</evidence>
<dbReference type="AlphaFoldDB" id="A0A382QG37"/>
<dbReference type="GO" id="GO:0008408">
    <property type="term" value="F:3'-5' exonuclease activity"/>
    <property type="evidence" value="ECO:0007669"/>
    <property type="project" value="InterPro"/>
</dbReference>
<dbReference type="EMBL" id="UINC01114296">
    <property type="protein sequence ID" value="SVC84504.1"/>
    <property type="molecule type" value="Genomic_DNA"/>
</dbReference>
<dbReference type="CDD" id="cd12113">
    <property type="entry name" value="PHP_PolIIIA_DnaE3"/>
    <property type="match status" value="1"/>
</dbReference>
<dbReference type="PANTHER" id="PTHR32294:SF0">
    <property type="entry name" value="DNA POLYMERASE III SUBUNIT ALPHA"/>
    <property type="match status" value="1"/>
</dbReference>